<dbReference type="InterPro" id="IPR017441">
    <property type="entry name" value="Protein_kinase_ATP_BS"/>
</dbReference>
<evidence type="ECO:0000259" key="8">
    <source>
        <dbReference type="PROSITE" id="PS50011"/>
    </source>
</evidence>
<dbReference type="Proteomes" id="UP001516464">
    <property type="component" value="Unassembled WGS sequence"/>
</dbReference>
<dbReference type="PROSITE" id="PS00107">
    <property type="entry name" value="PROTEIN_KINASE_ATP"/>
    <property type="match status" value="1"/>
</dbReference>
<dbReference type="InterPro" id="IPR011009">
    <property type="entry name" value="Kinase-like_dom_sf"/>
</dbReference>
<dbReference type="InterPro" id="IPR045269">
    <property type="entry name" value="Atg1-like"/>
</dbReference>
<name>A0ABQ7HWU7_9MICR</name>
<evidence type="ECO:0000313" key="9">
    <source>
        <dbReference type="EMBL" id="KAF7682583.1"/>
    </source>
</evidence>
<evidence type="ECO:0000313" key="10">
    <source>
        <dbReference type="Proteomes" id="UP001516464"/>
    </source>
</evidence>
<dbReference type="Gene3D" id="1.10.510.10">
    <property type="entry name" value="Transferase(Phosphotransferase) domain 1"/>
    <property type="match status" value="1"/>
</dbReference>
<evidence type="ECO:0000256" key="1">
    <source>
        <dbReference type="ARBA" id="ARBA00012513"/>
    </source>
</evidence>
<comment type="caution">
    <text evidence="9">The sequence shown here is derived from an EMBL/GenBank/DDBJ whole genome shotgun (WGS) entry which is preliminary data.</text>
</comment>
<dbReference type="PROSITE" id="PS50011">
    <property type="entry name" value="PROTEIN_KINASE_DOM"/>
    <property type="match status" value="1"/>
</dbReference>
<evidence type="ECO:0000256" key="3">
    <source>
        <dbReference type="ARBA" id="ARBA00022741"/>
    </source>
</evidence>
<dbReference type="EMBL" id="SBIQ01000219">
    <property type="protein sequence ID" value="KAF7682583.1"/>
    <property type="molecule type" value="Genomic_DNA"/>
</dbReference>
<evidence type="ECO:0000256" key="2">
    <source>
        <dbReference type="ARBA" id="ARBA00022679"/>
    </source>
</evidence>
<evidence type="ECO:0000256" key="4">
    <source>
        <dbReference type="ARBA" id="ARBA00022777"/>
    </source>
</evidence>
<accession>A0ABQ7HWU7</accession>
<dbReference type="Pfam" id="PF00069">
    <property type="entry name" value="Pkinase"/>
    <property type="match status" value="1"/>
</dbReference>
<dbReference type="PROSITE" id="PS00108">
    <property type="entry name" value="PROTEIN_KINASE_ST"/>
    <property type="match status" value="1"/>
</dbReference>
<dbReference type="PANTHER" id="PTHR24348:SF22">
    <property type="entry name" value="NON-SPECIFIC SERINE_THREONINE PROTEIN KINASE"/>
    <property type="match status" value="1"/>
</dbReference>
<comment type="similarity">
    <text evidence="7">Belongs to the protein kinase superfamily.</text>
</comment>
<dbReference type="SUPFAM" id="SSF56112">
    <property type="entry name" value="Protein kinase-like (PK-like)"/>
    <property type="match status" value="1"/>
</dbReference>
<dbReference type="InterPro" id="IPR000719">
    <property type="entry name" value="Prot_kinase_dom"/>
</dbReference>
<protein>
    <recommendedName>
        <fullName evidence="1">non-specific serine/threonine protein kinase</fullName>
        <ecNumber evidence="1">2.7.11.1</ecNumber>
    </recommendedName>
</protein>
<keyword evidence="4 9" id="KW-0418">Kinase</keyword>
<gene>
    <name evidence="9" type="primary">CLA4</name>
    <name evidence="9" type="ORF">TCON_2194</name>
</gene>
<feature type="domain" description="Protein kinase" evidence="8">
    <location>
        <begin position="4"/>
        <end position="270"/>
    </location>
</feature>
<keyword evidence="5 6" id="KW-0067">ATP-binding</keyword>
<sequence>MDEYKFLEKIGRGTHGTVYLLETIQKMPRYVVCKSIIHKYKKYALKESLILSRLSHKRIIRFVESIASEEYIFIIMEYANHGTLEIMLEYFRTNGYLINNKIVWSMLAQLIDALSYLHGQGVIHRDIKPSNILINQFFLGTCEVLEFKICDFSLAINNKHKANSEKNNACKTPVGTPFYMAPEMTLRREYDSSVDVWGLGVTIYEMLSHEKPFAGDTRTQLYRCICDNEITKIPQCKDNKLTSIVLNCLAKSNRINSYELRKIERIKYYITLIELNIRDRQILNLEKRVKELEMLASKNKVGCE</sequence>
<evidence type="ECO:0000256" key="6">
    <source>
        <dbReference type="PROSITE-ProRule" id="PRU10141"/>
    </source>
</evidence>
<keyword evidence="7" id="KW-0723">Serine/threonine-protein kinase</keyword>
<keyword evidence="10" id="KW-1185">Reference proteome</keyword>
<dbReference type="PANTHER" id="PTHR24348">
    <property type="entry name" value="SERINE/THREONINE-PROTEIN KINASE UNC-51-RELATED"/>
    <property type="match status" value="1"/>
</dbReference>
<evidence type="ECO:0000256" key="5">
    <source>
        <dbReference type="ARBA" id="ARBA00022840"/>
    </source>
</evidence>
<dbReference type="EC" id="2.7.11.1" evidence="1"/>
<feature type="binding site" evidence="6">
    <location>
        <position position="34"/>
    </location>
    <ligand>
        <name>ATP</name>
        <dbReference type="ChEBI" id="CHEBI:30616"/>
    </ligand>
</feature>
<dbReference type="InterPro" id="IPR008271">
    <property type="entry name" value="Ser/Thr_kinase_AS"/>
</dbReference>
<keyword evidence="2" id="KW-0808">Transferase</keyword>
<dbReference type="GO" id="GO:0016301">
    <property type="term" value="F:kinase activity"/>
    <property type="evidence" value="ECO:0007669"/>
    <property type="project" value="UniProtKB-KW"/>
</dbReference>
<reference evidence="9 10" key="1">
    <citation type="submission" date="2019-01" db="EMBL/GenBank/DDBJ databases">
        <title>Genomes sequencing and comparative genomics of infectious freshwater microsporidia, Cucumispora dikerogammari and Thelohania contejeani.</title>
        <authorList>
            <person name="Cormier A."/>
            <person name="Giraud I."/>
            <person name="Wattier R."/>
            <person name="Teixeira M."/>
            <person name="Grandjean F."/>
            <person name="Rigaud T."/>
            <person name="Cordaux R."/>
        </authorList>
    </citation>
    <scope>NUCLEOTIDE SEQUENCE [LARGE SCALE GENOMIC DNA]</scope>
    <source>
        <strain evidence="9">T1</strain>
        <tissue evidence="9">Spores</tissue>
    </source>
</reference>
<proteinExistence type="inferred from homology"/>
<evidence type="ECO:0000256" key="7">
    <source>
        <dbReference type="RuleBase" id="RU000304"/>
    </source>
</evidence>
<keyword evidence="3 6" id="KW-0547">Nucleotide-binding</keyword>
<dbReference type="SMART" id="SM00220">
    <property type="entry name" value="S_TKc"/>
    <property type="match status" value="1"/>
</dbReference>
<organism evidence="9 10">
    <name type="scientific">Astathelohania contejeani</name>
    <dbReference type="NCBI Taxonomy" id="164912"/>
    <lineage>
        <taxon>Eukaryota</taxon>
        <taxon>Fungi</taxon>
        <taxon>Fungi incertae sedis</taxon>
        <taxon>Microsporidia</taxon>
        <taxon>Astathelohaniidae</taxon>
        <taxon>Astathelohania</taxon>
    </lineage>
</organism>